<dbReference type="KEGG" id="sgu:SGLAU_32430"/>
<feature type="region of interest" description="Disordered" evidence="1">
    <location>
        <begin position="23"/>
        <end position="46"/>
    </location>
</feature>
<dbReference type="AlphaFoldDB" id="A0A089XEM8"/>
<evidence type="ECO:0000313" key="3">
    <source>
        <dbReference type="EMBL" id="AIS02418.1"/>
    </source>
</evidence>
<dbReference type="Proteomes" id="UP000029482">
    <property type="component" value="Chromosome"/>
</dbReference>
<evidence type="ECO:0000256" key="1">
    <source>
        <dbReference type="SAM" id="MobiDB-lite"/>
    </source>
</evidence>
<gene>
    <name evidence="2" type="ORF">SGLAU_00070</name>
    <name evidence="3" type="ORF">SGLAU_32430</name>
</gene>
<reference evidence="4" key="2">
    <citation type="journal article" date="2015" name="J. Biotechnol.">
        <title>Complete genome sequence of the actinobacterium Streptomyces glaucescens GLA.O (DSM 40922) consisting of a linear chromosome and one linear plasmid.</title>
        <authorList>
            <person name="Ortseifen V."/>
            <person name="Winkler A."/>
            <person name="Albersmeier A."/>
            <person name="Wendler S."/>
            <person name="Puhler A."/>
            <person name="Kalinowski J."/>
            <person name="Ruckert C."/>
        </authorList>
    </citation>
    <scope>NUCLEOTIDE SEQUENCE [LARGE SCALE GENOMIC DNA]</scope>
    <source>
        <strain evidence="4">DSM 40922 / GLA O</strain>
    </source>
</reference>
<dbReference type="EMBL" id="CP009438">
    <property type="protein sequence ID" value="AIR96046.1"/>
    <property type="molecule type" value="Genomic_DNA"/>
</dbReference>
<sequence>MADGRAADYRIVVPTLTGTDLRRRLNLPAPGSATPNGTVGQDGKDDGALRTTALHLAVLRAMTEHRLKKVLLTKVGIGLTRVPAGQ</sequence>
<accession>A0A089XEM8</accession>
<dbReference type="EMBL" id="CP009438">
    <property type="protein sequence ID" value="AIS02418.1"/>
    <property type="molecule type" value="Genomic_DNA"/>
</dbReference>
<dbReference type="KEGG" id="sgu:SGLAU_00070"/>
<proteinExistence type="predicted"/>
<dbReference type="RefSeq" id="WP_043497204.1">
    <property type="nucleotide sequence ID" value="NZ_CP009438.1"/>
</dbReference>
<dbReference type="HOGENOM" id="CLU_2496556_0_0_11"/>
<protein>
    <submittedName>
        <fullName evidence="3">Uncharacterized protein</fullName>
    </submittedName>
</protein>
<organism evidence="3 4">
    <name type="scientific">Streptomyces glaucescens</name>
    <dbReference type="NCBI Taxonomy" id="1907"/>
    <lineage>
        <taxon>Bacteria</taxon>
        <taxon>Bacillati</taxon>
        <taxon>Actinomycetota</taxon>
        <taxon>Actinomycetes</taxon>
        <taxon>Kitasatosporales</taxon>
        <taxon>Streptomycetaceae</taxon>
        <taxon>Streptomyces</taxon>
    </lineage>
</organism>
<name>A0A089XEM8_STRGA</name>
<evidence type="ECO:0000313" key="4">
    <source>
        <dbReference type="Proteomes" id="UP000029482"/>
    </source>
</evidence>
<keyword evidence="4" id="KW-1185">Reference proteome</keyword>
<evidence type="ECO:0000313" key="2">
    <source>
        <dbReference type="EMBL" id="AIR96046.1"/>
    </source>
</evidence>
<reference evidence="3" key="1">
    <citation type="submission" date="2014-09" db="EMBL/GenBank/DDBJ databases">
        <title>Complete genome sequence of the Actinobacterium Streptomyces glaucescens GLA.O (=DSM 40922) consisting of a linear chromosome and one linear plasmid.</title>
        <authorList>
            <person name="Ortseifen V."/>
            <person name="Albersmeier A."/>
            <person name="Winkler A."/>
            <person name="Puhler A."/>
            <person name="Kalinowski J."/>
            <person name="Ruckert C."/>
        </authorList>
    </citation>
    <scope>NUCLEOTIDE SEQUENCE [LARGE SCALE GENOMIC DNA]</scope>
    <source>
        <strain evidence="3">GLA.O</strain>
    </source>
</reference>